<dbReference type="InterPro" id="IPR019594">
    <property type="entry name" value="Glu/Gly-bd"/>
</dbReference>
<evidence type="ECO:0000256" key="10">
    <source>
        <dbReference type="ARBA" id="ARBA00023303"/>
    </source>
</evidence>
<evidence type="ECO:0000256" key="1">
    <source>
        <dbReference type="ARBA" id="ARBA00004141"/>
    </source>
</evidence>
<keyword evidence="11" id="KW-0175">Coiled coil</keyword>
<dbReference type="FunFam" id="3.40.190.10:FF:000103">
    <property type="entry name" value="Glutamate receptor"/>
    <property type="match status" value="1"/>
</dbReference>
<evidence type="ECO:0000256" key="11">
    <source>
        <dbReference type="SAM" id="Coils"/>
    </source>
</evidence>
<evidence type="ECO:0000256" key="3">
    <source>
        <dbReference type="ARBA" id="ARBA00022692"/>
    </source>
</evidence>
<accession>A0A7J7NDX5</accession>
<dbReference type="InterPro" id="IPR015683">
    <property type="entry name" value="Ionotropic_Glu_rcpt"/>
</dbReference>
<keyword evidence="7" id="KW-0675">Receptor</keyword>
<sequence length="840" mass="93910">MRTSKQTESTSHEIEVFENEKQCLSDKVVFLEKEVNDVKEKMKSTLDELRLSKLDVVLSQQKLEKFCHGAKNIDKMLCMGKTDSDKRGLGYEESLPSAKTPQITKFVKVTSTTLFPKHNMISTTHDHAQRVSYSQIYYCSLCGIKGHIASYCRFVGPYQSYVRPFDGYRYSSNAMSTNVKCENVSRWFAQETTGRRALRSIWIACEGLVLFQFGFGGIVGTVWLFGCHCEWGVHCLVLIGLHWSVSDCQVFCKFVIEVFVVFVGFVEDFSDMGRTKRHEDSVPILASSGASVDALRSGRVRNDEYRVLMDYHGWTNLGTDNGNRKVGRKDSHFLKQKTNDNLSNLGALGDPQICPKLIKVVLESKFNGLSGEFILIDGQLQSLAFEILNVAGNGGREIGFWTPVSGISQRLKVSSISRYSTSKANLGNITWPGESSIAPKGWVIPKSGILRVGVPVIKGFGSELVDVDWNTSTNLTFVTGYCIDVFKAVMERLPYSISYEFVPFQNASSSIARNYNDLIYQVFLQNYDAVVGDITIIANRSLYVDFALPFTESGVLIVVPVKGDEWNNAWIFLKPLTMELWFATGAFVIFIGFVVWILEHRVNDEFRGVPTTKPSPGHDLLVFLLDTSNLTSLLTAQRLQHMVTTVKDLLQNREFYDSPQDFDKGFSLGRTNGGFPAAFDEIPYIDLILVRKYCAKYTKVRPSYRIGGFGFAFQKGSILVPDISRVVLNINSENSLWQTIVIMARHFDTKVDNEDPGTPNVEATSIETSPNNNAPNVEATSIEVSPNKNAPESSPINSSHIGGNLSSLEDQHTLAEQIFEAQELSSLVDLGISNGDIREW</sequence>
<keyword evidence="3 13" id="KW-0812">Transmembrane</keyword>
<protein>
    <recommendedName>
        <fullName evidence="14">Ionotropic glutamate receptor C-terminal domain-containing protein</fullName>
    </recommendedName>
</protein>
<evidence type="ECO:0000313" key="16">
    <source>
        <dbReference type="Proteomes" id="UP000541444"/>
    </source>
</evidence>
<gene>
    <name evidence="15" type="ORF">GIB67_030446</name>
</gene>
<dbReference type="Gene3D" id="3.40.190.10">
    <property type="entry name" value="Periplasmic binding protein-like II"/>
    <property type="match status" value="1"/>
</dbReference>
<dbReference type="CDD" id="cd13686">
    <property type="entry name" value="GluR_Plant"/>
    <property type="match status" value="1"/>
</dbReference>
<dbReference type="Gene3D" id="3.40.50.2300">
    <property type="match status" value="1"/>
</dbReference>
<keyword evidence="2" id="KW-0813">Transport</keyword>
<evidence type="ECO:0000256" key="5">
    <source>
        <dbReference type="ARBA" id="ARBA00023065"/>
    </source>
</evidence>
<evidence type="ECO:0000313" key="15">
    <source>
        <dbReference type="EMBL" id="KAF6165264.1"/>
    </source>
</evidence>
<comment type="subcellular location">
    <subcellularLocation>
        <location evidence="1">Membrane</location>
        <topology evidence="1">Multi-pass membrane protein</topology>
    </subcellularLocation>
</comment>
<dbReference type="EMBL" id="JACGCM010000857">
    <property type="protein sequence ID" value="KAF6165264.1"/>
    <property type="molecule type" value="Genomic_DNA"/>
</dbReference>
<dbReference type="Pfam" id="PF10613">
    <property type="entry name" value="Lig_chan-Glu_bd"/>
    <property type="match status" value="1"/>
</dbReference>
<dbReference type="OrthoDB" id="5984008at2759"/>
<keyword evidence="6 13" id="KW-0472">Membrane</keyword>
<dbReference type="Gene3D" id="1.10.287.70">
    <property type="match status" value="1"/>
</dbReference>
<keyword evidence="5" id="KW-0406">Ion transport</keyword>
<dbReference type="GO" id="GO:0016020">
    <property type="term" value="C:membrane"/>
    <property type="evidence" value="ECO:0007669"/>
    <property type="project" value="UniProtKB-SubCell"/>
</dbReference>
<organism evidence="15 16">
    <name type="scientific">Kingdonia uniflora</name>
    <dbReference type="NCBI Taxonomy" id="39325"/>
    <lineage>
        <taxon>Eukaryota</taxon>
        <taxon>Viridiplantae</taxon>
        <taxon>Streptophyta</taxon>
        <taxon>Embryophyta</taxon>
        <taxon>Tracheophyta</taxon>
        <taxon>Spermatophyta</taxon>
        <taxon>Magnoliopsida</taxon>
        <taxon>Ranunculales</taxon>
        <taxon>Circaeasteraceae</taxon>
        <taxon>Kingdonia</taxon>
    </lineage>
</organism>
<dbReference type="InterPro" id="IPR001320">
    <property type="entry name" value="Iontro_rcpt_C"/>
</dbReference>
<dbReference type="SMART" id="SM00079">
    <property type="entry name" value="PBPe"/>
    <property type="match status" value="1"/>
</dbReference>
<proteinExistence type="predicted"/>
<reference evidence="15 16" key="1">
    <citation type="journal article" date="2020" name="IScience">
        <title>Genome Sequencing of the Endangered Kingdonia uniflora (Circaeasteraceae, Ranunculales) Reveals Potential Mechanisms of Evolutionary Specialization.</title>
        <authorList>
            <person name="Sun Y."/>
            <person name="Deng T."/>
            <person name="Zhang A."/>
            <person name="Moore M.J."/>
            <person name="Landis J.B."/>
            <person name="Lin N."/>
            <person name="Zhang H."/>
            <person name="Zhang X."/>
            <person name="Huang J."/>
            <person name="Zhang X."/>
            <person name="Sun H."/>
            <person name="Wang H."/>
        </authorList>
    </citation>
    <scope>NUCLEOTIDE SEQUENCE [LARGE SCALE GENOMIC DNA]</scope>
    <source>
        <strain evidence="15">TB1705</strain>
        <tissue evidence="15">Leaf</tissue>
    </source>
</reference>
<feature type="coiled-coil region" evidence="11">
    <location>
        <begin position="14"/>
        <end position="48"/>
    </location>
</feature>
<keyword evidence="16" id="KW-1185">Reference proteome</keyword>
<keyword evidence="9" id="KW-1071">Ligand-gated ion channel</keyword>
<evidence type="ECO:0000256" key="2">
    <source>
        <dbReference type="ARBA" id="ARBA00022448"/>
    </source>
</evidence>
<feature type="region of interest" description="Disordered" evidence="12">
    <location>
        <begin position="785"/>
        <end position="805"/>
    </location>
</feature>
<dbReference type="PANTHER" id="PTHR18966">
    <property type="entry name" value="IONOTROPIC GLUTAMATE RECEPTOR"/>
    <property type="match status" value="1"/>
</dbReference>
<feature type="transmembrane region" description="Helical" evidence="13">
    <location>
        <begin position="580"/>
        <end position="598"/>
    </location>
</feature>
<keyword evidence="10" id="KW-0407">Ion channel</keyword>
<comment type="caution">
    <text evidence="15">The sequence shown here is derived from an EMBL/GenBank/DDBJ whole genome shotgun (WGS) entry which is preliminary data.</text>
</comment>
<evidence type="ECO:0000256" key="6">
    <source>
        <dbReference type="ARBA" id="ARBA00023136"/>
    </source>
</evidence>
<evidence type="ECO:0000256" key="4">
    <source>
        <dbReference type="ARBA" id="ARBA00022989"/>
    </source>
</evidence>
<evidence type="ECO:0000256" key="12">
    <source>
        <dbReference type="SAM" id="MobiDB-lite"/>
    </source>
</evidence>
<dbReference type="Proteomes" id="UP000541444">
    <property type="component" value="Unassembled WGS sequence"/>
</dbReference>
<feature type="domain" description="Ionotropic glutamate receptor C-terminal" evidence="14">
    <location>
        <begin position="451"/>
        <end position="739"/>
    </location>
</feature>
<evidence type="ECO:0000256" key="9">
    <source>
        <dbReference type="ARBA" id="ARBA00023286"/>
    </source>
</evidence>
<dbReference type="SUPFAM" id="SSF53850">
    <property type="entry name" value="Periplasmic binding protein-like II"/>
    <property type="match status" value="1"/>
</dbReference>
<evidence type="ECO:0000256" key="13">
    <source>
        <dbReference type="SAM" id="Phobius"/>
    </source>
</evidence>
<evidence type="ECO:0000256" key="7">
    <source>
        <dbReference type="ARBA" id="ARBA00023170"/>
    </source>
</evidence>
<keyword evidence="8" id="KW-0325">Glycoprotein</keyword>
<feature type="transmembrane region" description="Helical" evidence="13">
    <location>
        <begin position="201"/>
        <end position="225"/>
    </location>
</feature>
<dbReference type="AlphaFoldDB" id="A0A7J7NDX5"/>
<evidence type="ECO:0000256" key="8">
    <source>
        <dbReference type="ARBA" id="ARBA00023180"/>
    </source>
</evidence>
<dbReference type="GO" id="GO:0015276">
    <property type="term" value="F:ligand-gated monoatomic ion channel activity"/>
    <property type="evidence" value="ECO:0007669"/>
    <property type="project" value="InterPro"/>
</dbReference>
<name>A0A7J7NDX5_9MAGN</name>
<keyword evidence="4 13" id="KW-1133">Transmembrane helix</keyword>
<evidence type="ECO:0000259" key="14">
    <source>
        <dbReference type="SMART" id="SM00079"/>
    </source>
</evidence>